<dbReference type="NCBIfam" id="NF002797">
    <property type="entry name" value="PRK02936.1"/>
    <property type="match status" value="1"/>
</dbReference>
<evidence type="ECO:0000256" key="1">
    <source>
        <dbReference type="ARBA" id="ARBA00022576"/>
    </source>
</evidence>
<comment type="subunit">
    <text evidence="5">Homodimer.</text>
</comment>
<dbReference type="EC" id="2.6.1.11" evidence="5"/>
<dbReference type="InterPro" id="IPR015422">
    <property type="entry name" value="PyrdxlP-dep_Trfase_small"/>
</dbReference>
<comment type="catalytic activity">
    <reaction evidence="5">
        <text>N(2)-acetyl-L-ornithine + 2-oxoglutarate = N-acetyl-L-glutamate 5-semialdehyde + L-glutamate</text>
        <dbReference type="Rhea" id="RHEA:18049"/>
        <dbReference type="ChEBI" id="CHEBI:16810"/>
        <dbReference type="ChEBI" id="CHEBI:29123"/>
        <dbReference type="ChEBI" id="CHEBI:29985"/>
        <dbReference type="ChEBI" id="CHEBI:57805"/>
        <dbReference type="EC" id="2.6.1.11"/>
    </reaction>
</comment>
<dbReference type="InterPro" id="IPR005814">
    <property type="entry name" value="Aminotrans_3"/>
</dbReference>
<gene>
    <name evidence="5" type="primary">argD</name>
    <name evidence="6" type="ORF">ACFFHF_07785</name>
</gene>
<dbReference type="InterPro" id="IPR015424">
    <property type="entry name" value="PyrdxlP-dep_Trfase"/>
</dbReference>
<keyword evidence="2 5" id="KW-0028">Amino-acid biosynthesis</keyword>
<feature type="binding site" evidence="5">
    <location>
        <begin position="207"/>
        <end position="210"/>
    </location>
    <ligand>
        <name>pyridoxal 5'-phosphate</name>
        <dbReference type="ChEBI" id="CHEBI:597326"/>
    </ligand>
</feature>
<dbReference type="NCBIfam" id="TIGR00707">
    <property type="entry name" value="argD"/>
    <property type="match status" value="1"/>
</dbReference>
<keyword evidence="3 5" id="KW-0808">Transferase</keyword>
<dbReference type="RefSeq" id="WP_160546409.1">
    <property type="nucleotide sequence ID" value="NZ_JBHLUU010000022.1"/>
</dbReference>
<comment type="subcellular location">
    <subcellularLocation>
        <location evidence="5">Cytoplasm</location>
    </subcellularLocation>
</comment>
<evidence type="ECO:0000256" key="5">
    <source>
        <dbReference type="HAMAP-Rule" id="MF_01107"/>
    </source>
</evidence>
<keyword evidence="4 5" id="KW-0663">Pyridoxal phosphate</keyword>
<feature type="binding site" evidence="5">
    <location>
        <position position="265"/>
    </location>
    <ligand>
        <name>pyridoxal 5'-phosphate</name>
        <dbReference type="ChEBI" id="CHEBI:597326"/>
    </ligand>
</feature>
<proteinExistence type="inferred from homology"/>
<name>A0ABV6KPA2_9BACI</name>
<sequence length="384" mass="41639">MSGLFPTYARWEVEPAKAIGSYLYDKNDKKYLDFTSGIGVCNLGHQPEAVKKAVQIQLDQFWHVSNLFPQEKQVLAAKMLADAAGLEAVFFANSGAEANEGAIKLARKATGRTKIITFQQSFHGRTFATMSATGQEKIKEGYGNMLETFVYVPYNDITSLKAEMSHEVAAIMLEVIQGEGGIHVGEEAFLKEVENLCKEYGALFVIDEIQTGIGRTGKPFAFQQYDLSPDIVTSAKGLGSGFPIGAVIGTEKLVKFFGPGSHGSTFGGNPVSISAAIATMEEIFAPEFLESVVQKGEYTKSLLEQELKDISVVKEIRGSGLMIGVELQHSVGSLLKDLRESGLLALLAGENVLRLLPPLTATEEQINEAVHIIKAVLHKSYITA</sequence>
<dbReference type="SUPFAM" id="SSF53383">
    <property type="entry name" value="PLP-dependent transferases"/>
    <property type="match status" value="1"/>
</dbReference>
<evidence type="ECO:0000313" key="6">
    <source>
        <dbReference type="EMBL" id="MFC0475158.1"/>
    </source>
</evidence>
<evidence type="ECO:0000256" key="3">
    <source>
        <dbReference type="ARBA" id="ARBA00022679"/>
    </source>
</evidence>
<evidence type="ECO:0000256" key="4">
    <source>
        <dbReference type="ARBA" id="ARBA00022898"/>
    </source>
</evidence>
<feature type="binding site" evidence="5">
    <location>
        <position position="125"/>
    </location>
    <ligand>
        <name>N(2)-acetyl-L-ornithine</name>
        <dbReference type="ChEBI" id="CHEBI:57805"/>
    </ligand>
</feature>
<evidence type="ECO:0000256" key="2">
    <source>
        <dbReference type="ARBA" id="ARBA00022605"/>
    </source>
</evidence>
<dbReference type="Gene3D" id="3.90.1150.10">
    <property type="entry name" value="Aspartate Aminotransferase, domain 1"/>
    <property type="match status" value="1"/>
</dbReference>
<keyword evidence="5" id="KW-0055">Arginine biosynthesis</keyword>
<dbReference type="PROSITE" id="PS00600">
    <property type="entry name" value="AA_TRANSFER_CLASS_3"/>
    <property type="match status" value="1"/>
</dbReference>
<feature type="binding site" evidence="5">
    <location>
        <begin position="95"/>
        <end position="96"/>
    </location>
    <ligand>
        <name>pyridoxal 5'-phosphate</name>
        <dbReference type="ChEBI" id="CHEBI:597326"/>
    </ligand>
</feature>
<feature type="modified residue" description="N6-(pyridoxal phosphate)lysine" evidence="5">
    <location>
        <position position="236"/>
    </location>
</feature>
<dbReference type="Gene3D" id="3.40.640.10">
    <property type="entry name" value="Type I PLP-dependent aspartate aminotransferase-like (Major domain)"/>
    <property type="match status" value="1"/>
</dbReference>
<dbReference type="CDD" id="cd00610">
    <property type="entry name" value="OAT_like"/>
    <property type="match status" value="1"/>
</dbReference>
<comment type="cofactor">
    <cofactor evidence="5">
        <name>pyridoxal 5'-phosphate</name>
        <dbReference type="ChEBI" id="CHEBI:597326"/>
    </cofactor>
    <text evidence="5">Binds 1 pyridoxal phosphate per subunit.</text>
</comment>
<dbReference type="InterPro" id="IPR015421">
    <property type="entry name" value="PyrdxlP-dep_Trfase_major"/>
</dbReference>
<dbReference type="EMBL" id="JBHLUU010000022">
    <property type="protein sequence ID" value="MFC0475158.1"/>
    <property type="molecule type" value="Genomic_DNA"/>
</dbReference>
<keyword evidence="5" id="KW-0963">Cytoplasm</keyword>
<dbReference type="PANTHER" id="PTHR11986">
    <property type="entry name" value="AMINOTRANSFERASE CLASS III"/>
    <property type="match status" value="1"/>
</dbReference>
<accession>A0ABV6KPA2</accession>
<dbReference type="InterPro" id="IPR049704">
    <property type="entry name" value="Aminotrans_3_PPA_site"/>
</dbReference>
<organism evidence="6 7">
    <name type="scientific">Robertmurraya beringensis</name>
    <dbReference type="NCBI Taxonomy" id="641660"/>
    <lineage>
        <taxon>Bacteria</taxon>
        <taxon>Bacillati</taxon>
        <taxon>Bacillota</taxon>
        <taxon>Bacilli</taxon>
        <taxon>Bacillales</taxon>
        <taxon>Bacillaceae</taxon>
        <taxon>Robertmurraya</taxon>
    </lineage>
</organism>
<comment type="pathway">
    <text evidence="5">Amino-acid biosynthesis; L-arginine biosynthesis; N(2)-acetyl-L-ornithine from L-glutamate: step 4/4.</text>
</comment>
<comment type="caution">
    <text evidence="6">The sequence shown here is derived from an EMBL/GenBank/DDBJ whole genome shotgun (WGS) entry which is preliminary data.</text>
</comment>
<comment type="similarity">
    <text evidence="5">Belongs to the class-III pyridoxal-phosphate-dependent aminotransferase family. ArgD subfamily.</text>
</comment>
<dbReference type="InterPro" id="IPR004636">
    <property type="entry name" value="AcOrn/SuccOrn_fam"/>
</dbReference>
<dbReference type="Pfam" id="PF00202">
    <property type="entry name" value="Aminotran_3"/>
    <property type="match status" value="1"/>
</dbReference>
<dbReference type="GO" id="GO:0003992">
    <property type="term" value="F:N2-acetyl-L-ornithine:2-oxoglutarate 5-aminotransferase activity"/>
    <property type="evidence" value="ECO:0007669"/>
    <property type="project" value="UniProtKB-EC"/>
</dbReference>
<dbReference type="PANTHER" id="PTHR11986:SF79">
    <property type="entry name" value="ACETYLORNITHINE AMINOTRANSFERASE, MITOCHONDRIAL"/>
    <property type="match status" value="1"/>
</dbReference>
<dbReference type="PIRSF" id="PIRSF000521">
    <property type="entry name" value="Transaminase_4ab_Lys_Orn"/>
    <property type="match status" value="1"/>
</dbReference>
<dbReference type="Proteomes" id="UP001589738">
    <property type="component" value="Unassembled WGS sequence"/>
</dbReference>
<dbReference type="HAMAP" id="MF_01107">
    <property type="entry name" value="ArgD_aminotrans_3"/>
    <property type="match status" value="1"/>
</dbReference>
<keyword evidence="1 5" id="KW-0032">Aminotransferase</keyword>
<keyword evidence="7" id="KW-1185">Reference proteome</keyword>
<feature type="binding site" evidence="5">
    <location>
        <position position="122"/>
    </location>
    <ligand>
        <name>pyridoxal 5'-phosphate</name>
        <dbReference type="ChEBI" id="CHEBI:597326"/>
    </ligand>
</feature>
<protein>
    <recommendedName>
        <fullName evidence="5">Acetylornithine aminotransferase</fullName>
        <shortName evidence="5">ACOAT</shortName>
        <ecNumber evidence="5">2.6.1.11</ecNumber>
    </recommendedName>
</protein>
<comment type="miscellaneous">
    <text evidence="5">May also have succinyldiaminopimelate aminotransferase activity, thus carrying out the corresponding step in lysine biosynthesis.</text>
</comment>
<dbReference type="InterPro" id="IPR050103">
    <property type="entry name" value="Class-III_PLP-dep_AT"/>
</dbReference>
<evidence type="ECO:0000313" key="7">
    <source>
        <dbReference type="Proteomes" id="UP001589738"/>
    </source>
</evidence>
<feature type="binding site" evidence="5">
    <location>
        <position position="264"/>
    </location>
    <ligand>
        <name>N(2)-acetyl-L-ornithine</name>
        <dbReference type="ChEBI" id="CHEBI:57805"/>
    </ligand>
</feature>
<reference evidence="6 7" key="1">
    <citation type="submission" date="2024-09" db="EMBL/GenBank/DDBJ databases">
        <authorList>
            <person name="Sun Q."/>
            <person name="Mori K."/>
        </authorList>
    </citation>
    <scope>NUCLEOTIDE SEQUENCE [LARGE SCALE GENOMIC DNA]</scope>
    <source>
        <strain evidence="6 7">CGMCC 1.9126</strain>
    </source>
</reference>
<dbReference type="NCBIfam" id="NF002325">
    <property type="entry name" value="PRK01278.1"/>
    <property type="match status" value="1"/>
</dbReference>